<comment type="caution">
    <text evidence="1">The sequence shown here is derived from an EMBL/GenBank/DDBJ whole genome shotgun (WGS) entry which is preliminary data.</text>
</comment>
<organism evidence="1 2">
    <name type="scientific">Caerostris darwini</name>
    <dbReference type="NCBI Taxonomy" id="1538125"/>
    <lineage>
        <taxon>Eukaryota</taxon>
        <taxon>Metazoa</taxon>
        <taxon>Ecdysozoa</taxon>
        <taxon>Arthropoda</taxon>
        <taxon>Chelicerata</taxon>
        <taxon>Arachnida</taxon>
        <taxon>Araneae</taxon>
        <taxon>Araneomorphae</taxon>
        <taxon>Entelegynae</taxon>
        <taxon>Araneoidea</taxon>
        <taxon>Araneidae</taxon>
        <taxon>Caerostris</taxon>
    </lineage>
</organism>
<accession>A0AAV4V9Z6</accession>
<name>A0AAV4V9Z6_9ARAC</name>
<proteinExistence type="predicted"/>
<dbReference type="EMBL" id="BPLQ01012604">
    <property type="protein sequence ID" value="GIY66469.1"/>
    <property type="molecule type" value="Genomic_DNA"/>
</dbReference>
<gene>
    <name evidence="1" type="ORF">CDAR_121531</name>
</gene>
<dbReference type="AlphaFoldDB" id="A0AAV4V9Z6"/>
<evidence type="ECO:0000313" key="1">
    <source>
        <dbReference type="EMBL" id="GIY66469.1"/>
    </source>
</evidence>
<protein>
    <submittedName>
        <fullName evidence="1">Uncharacterized protein</fullName>
    </submittedName>
</protein>
<keyword evidence="2" id="KW-1185">Reference proteome</keyword>
<evidence type="ECO:0000313" key="2">
    <source>
        <dbReference type="Proteomes" id="UP001054837"/>
    </source>
</evidence>
<dbReference type="Proteomes" id="UP001054837">
    <property type="component" value="Unassembled WGS sequence"/>
</dbReference>
<reference evidence="1 2" key="1">
    <citation type="submission" date="2021-06" db="EMBL/GenBank/DDBJ databases">
        <title>Caerostris darwini draft genome.</title>
        <authorList>
            <person name="Kono N."/>
            <person name="Arakawa K."/>
        </authorList>
    </citation>
    <scope>NUCLEOTIDE SEQUENCE [LARGE SCALE GENOMIC DNA]</scope>
</reference>
<sequence length="89" mass="9952">MASCRECEPRFPDDVMKRVMDGFPSNKYGMGSFRTESEIIIAHGGDYLSAEVHANRDLTVKGTVVASPSQCLWKKIIFVINGMQQLNLD</sequence>